<dbReference type="GO" id="GO:0006357">
    <property type="term" value="P:regulation of transcription by RNA polymerase II"/>
    <property type="evidence" value="ECO:0007669"/>
    <property type="project" value="TreeGrafter"/>
</dbReference>
<proteinExistence type="predicted"/>
<feature type="region of interest" description="Disordered" evidence="5">
    <location>
        <begin position="109"/>
        <end position="134"/>
    </location>
</feature>
<evidence type="ECO:0000256" key="3">
    <source>
        <dbReference type="ARBA" id="ARBA00022737"/>
    </source>
</evidence>
<dbReference type="PANTHER" id="PTHR22846">
    <property type="entry name" value="WD40 REPEAT PROTEIN"/>
    <property type="match status" value="1"/>
</dbReference>
<dbReference type="Gene3D" id="1.20.960.30">
    <property type="match status" value="1"/>
</dbReference>
<dbReference type="InterPro" id="IPR001680">
    <property type="entry name" value="WD40_rpt"/>
</dbReference>
<evidence type="ECO:0000256" key="1">
    <source>
        <dbReference type="ARBA" id="ARBA00004123"/>
    </source>
</evidence>
<feature type="compositionally biased region" description="Basic and acidic residues" evidence="5">
    <location>
        <begin position="461"/>
        <end position="471"/>
    </location>
</feature>
<dbReference type="Proteomes" id="UP000800036">
    <property type="component" value="Unassembled WGS sequence"/>
</dbReference>
<evidence type="ECO:0000256" key="2">
    <source>
        <dbReference type="ARBA" id="ARBA00022574"/>
    </source>
</evidence>
<organism evidence="6 7">
    <name type="scientific">Bimuria novae-zelandiae CBS 107.79</name>
    <dbReference type="NCBI Taxonomy" id="1447943"/>
    <lineage>
        <taxon>Eukaryota</taxon>
        <taxon>Fungi</taxon>
        <taxon>Dikarya</taxon>
        <taxon>Ascomycota</taxon>
        <taxon>Pezizomycotina</taxon>
        <taxon>Dothideomycetes</taxon>
        <taxon>Pleosporomycetidae</taxon>
        <taxon>Pleosporales</taxon>
        <taxon>Massarineae</taxon>
        <taxon>Didymosphaeriaceae</taxon>
        <taxon>Bimuria</taxon>
    </lineage>
</organism>
<feature type="region of interest" description="Disordered" evidence="5">
    <location>
        <begin position="461"/>
        <end position="480"/>
    </location>
</feature>
<evidence type="ECO:0000313" key="7">
    <source>
        <dbReference type="Proteomes" id="UP000800036"/>
    </source>
</evidence>
<evidence type="ECO:0000256" key="5">
    <source>
        <dbReference type="SAM" id="MobiDB-lite"/>
    </source>
</evidence>
<dbReference type="GO" id="GO:0034967">
    <property type="term" value="C:Set3 complex"/>
    <property type="evidence" value="ECO:0007669"/>
    <property type="project" value="TreeGrafter"/>
</dbReference>
<comment type="subcellular location">
    <subcellularLocation>
        <location evidence="1">Nucleus</location>
    </subcellularLocation>
</comment>
<dbReference type="OrthoDB" id="1367865at2759"/>
<dbReference type="SUPFAM" id="SSF50978">
    <property type="entry name" value="WD40 repeat-like"/>
    <property type="match status" value="1"/>
</dbReference>
<sequence length="614" mass="67090">MTIEPLSSNVVNYLVWRYLQEAGYGNAALHLSRCWIRDPQTLPFARDVQPHTLVNLLQDGLWFDKLQAEAANIPQRYDFGRDHGRPYSARNGALLTLDQGIPAHELAEEANGAVQEPPPKKVATKKRKGKPNGVVTEPRAAEHVNGDVMDIDTNGTNHVAPSVNSVRAESEAVASEADSPVDLPISTLSIGQSADVQTEPVAHLAPHTTFIPRLKDPEKVVEHTSWGPSDAPVLLTAGRSLLNIHVIPKETNTDAPSAVEPVDLKLPMNKYSVTALCWISKAEVAVSAREEIVNETGEKMMIDKLIKVIEGGEDYQVISSTAGLVNTLRWNKEKELLLSISTDGERGSIKIWKNHNDSIPAWAEFTDSVIFDALWISDSAFAVCGIELFKIYEIDDGLKTQRTFDTKATWETLKYEPSSGILAALGMEGSTNLLGIIHPNSPLSLQTHQYPDQYPTDLDFRKRPDTGEFKHSSPAPTSEAPVWLSTCSMAGVVRVWDANSPFKCVKKLPTTEKSQAFKVAFSPDGALLAAAGPDAVTIWDMNKRDVPVASWQAQGDWNPGVDGEFSLGWDPDSSRLSVALRNQVSAIPGLDVPCFYPGRATHGSTDPNPCNLTN</sequence>
<dbReference type="InterPro" id="IPR045183">
    <property type="entry name" value="Ebi-like"/>
</dbReference>
<name>A0A6A5VQ10_9PLEO</name>
<evidence type="ECO:0000256" key="4">
    <source>
        <dbReference type="ARBA" id="ARBA00023242"/>
    </source>
</evidence>
<keyword evidence="3" id="KW-0677">Repeat</keyword>
<reference evidence="6" key="1">
    <citation type="journal article" date="2020" name="Stud. Mycol.">
        <title>101 Dothideomycetes genomes: a test case for predicting lifestyles and emergence of pathogens.</title>
        <authorList>
            <person name="Haridas S."/>
            <person name="Albert R."/>
            <person name="Binder M."/>
            <person name="Bloem J."/>
            <person name="Labutti K."/>
            <person name="Salamov A."/>
            <person name="Andreopoulos B."/>
            <person name="Baker S."/>
            <person name="Barry K."/>
            <person name="Bills G."/>
            <person name="Bluhm B."/>
            <person name="Cannon C."/>
            <person name="Castanera R."/>
            <person name="Culley D."/>
            <person name="Daum C."/>
            <person name="Ezra D."/>
            <person name="Gonzalez J."/>
            <person name="Henrissat B."/>
            <person name="Kuo A."/>
            <person name="Liang C."/>
            <person name="Lipzen A."/>
            <person name="Lutzoni F."/>
            <person name="Magnuson J."/>
            <person name="Mondo S."/>
            <person name="Nolan M."/>
            <person name="Ohm R."/>
            <person name="Pangilinan J."/>
            <person name="Park H.-J."/>
            <person name="Ramirez L."/>
            <person name="Alfaro M."/>
            <person name="Sun H."/>
            <person name="Tritt A."/>
            <person name="Yoshinaga Y."/>
            <person name="Zwiers L.-H."/>
            <person name="Turgeon B."/>
            <person name="Goodwin S."/>
            <person name="Spatafora J."/>
            <person name="Crous P."/>
            <person name="Grigoriev I."/>
        </authorList>
    </citation>
    <scope>NUCLEOTIDE SEQUENCE</scope>
    <source>
        <strain evidence="6">CBS 107.79</strain>
    </source>
</reference>
<gene>
    <name evidence="6" type="ORF">BU23DRAFT_452027</name>
</gene>
<accession>A0A6A5VQ10</accession>
<dbReference type="AlphaFoldDB" id="A0A6A5VQ10"/>
<dbReference type="EMBL" id="ML976662">
    <property type="protein sequence ID" value="KAF1977802.1"/>
    <property type="molecule type" value="Genomic_DNA"/>
</dbReference>
<protein>
    <submittedName>
        <fullName evidence="6">WD40 repeat-like protein</fullName>
    </submittedName>
</protein>
<dbReference type="InterPro" id="IPR015943">
    <property type="entry name" value="WD40/YVTN_repeat-like_dom_sf"/>
</dbReference>
<keyword evidence="4" id="KW-0539">Nucleus</keyword>
<dbReference type="PANTHER" id="PTHR22846:SF2">
    <property type="entry name" value="F-BOX-LIKE_WD REPEAT-CONTAINING PROTEIN EBI"/>
    <property type="match status" value="1"/>
</dbReference>
<evidence type="ECO:0000313" key="6">
    <source>
        <dbReference type="EMBL" id="KAF1977802.1"/>
    </source>
</evidence>
<keyword evidence="7" id="KW-1185">Reference proteome</keyword>
<dbReference type="SMART" id="SM00320">
    <property type="entry name" value="WD40"/>
    <property type="match status" value="3"/>
</dbReference>
<keyword evidence="2" id="KW-0853">WD repeat</keyword>
<dbReference type="Gene3D" id="2.130.10.10">
    <property type="entry name" value="YVTN repeat-like/Quinoprotein amine dehydrogenase"/>
    <property type="match status" value="1"/>
</dbReference>
<dbReference type="InterPro" id="IPR036322">
    <property type="entry name" value="WD40_repeat_dom_sf"/>
</dbReference>
<dbReference type="GO" id="GO:0003714">
    <property type="term" value="F:transcription corepressor activity"/>
    <property type="evidence" value="ECO:0007669"/>
    <property type="project" value="InterPro"/>
</dbReference>